<sequence>MSTMGPEEVTEAEGGGGGGEGGGGEMSMRGPEEDRDAMIAEAKRFVENYYSTFDANREGLVNLYRQRSVLKIEGRKIQGKEAILAKLISLPQPCHHEFAEISCGTYRLAPASASVAVRVLVRGGTWLGGKKEEADAALIQQSFNLVPARGGSFYIARQSGMLFDLKKPRSGGLSYWLPKPPCSAAPFLGPLYQILSSAYPPTSAATAPSTPPHFERLSISNPNTHDETSSVSTET</sequence>
<accession>A0ABD3JLC9</accession>
<feature type="region of interest" description="Disordered" evidence="1">
    <location>
        <begin position="1"/>
        <end position="31"/>
    </location>
</feature>
<name>A0ABD3JLC9_EUCGL</name>
<organism evidence="3 4">
    <name type="scientific">Eucalyptus globulus</name>
    <name type="common">Tasmanian blue gum</name>
    <dbReference type="NCBI Taxonomy" id="34317"/>
    <lineage>
        <taxon>Eukaryota</taxon>
        <taxon>Viridiplantae</taxon>
        <taxon>Streptophyta</taxon>
        <taxon>Embryophyta</taxon>
        <taxon>Tracheophyta</taxon>
        <taxon>Spermatophyta</taxon>
        <taxon>Magnoliopsida</taxon>
        <taxon>eudicotyledons</taxon>
        <taxon>Gunneridae</taxon>
        <taxon>Pentapetalae</taxon>
        <taxon>rosids</taxon>
        <taxon>malvids</taxon>
        <taxon>Myrtales</taxon>
        <taxon>Myrtaceae</taxon>
        <taxon>Myrtoideae</taxon>
        <taxon>Eucalypteae</taxon>
        <taxon>Eucalyptus</taxon>
    </lineage>
</organism>
<reference evidence="3 4" key="1">
    <citation type="submission" date="2024-11" db="EMBL/GenBank/DDBJ databases">
        <title>Chromosome-level genome assembly of Eucalyptus globulus Labill. provides insights into its genome evolution.</title>
        <authorList>
            <person name="Li X."/>
        </authorList>
    </citation>
    <scope>NUCLEOTIDE SEQUENCE [LARGE SCALE GENOMIC DNA]</scope>
    <source>
        <strain evidence="3">CL2024</strain>
        <tissue evidence="3">Fresh tender leaves</tissue>
    </source>
</reference>
<dbReference type="InterPro" id="IPR045875">
    <property type="entry name" value="NTF2"/>
</dbReference>
<evidence type="ECO:0000256" key="1">
    <source>
        <dbReference type="SAM" id="MobiDB-lite"/>
    </source>
</evidence>
<feature type="region of interest" description="Disordered" evidence="1">
    <location>
        <begin position="203"/>
        <end position="235"/>
    </location>
</feature>
<feature type="compositionally biased region" description="Polar residues" evidence="1">
    <location>
        <begin position="218"/>
        <end position="235"/>
    </location>
</feature>
<dbReference type="AlphaFoldDB" id="A0ABD3JLC9"/>
<evidence type="ECO:0000259" key="2">
    <source>
        <dbReference type="PROSITE" id="PS50177"/>
    </source>
</evidence>
<dbReference type="PROSITE" id="PS50177">
    <property type="entry name" value="NTF2_DOMAIN"/>
    <property type="match status" value="1"/>
</dbReference>
<dbReference type="Proteomes" id="UP001634007">
    <property type="component" value="Unassembled WGS sequence"/>
</dbReference>
<protein>
    <recommendedName>
        <fullName evidence="2">NTF2 domain-containing protein</fullName>
    </recommendedName>
</protein>
<dbReference type="InterPro" id="IPR018222">
    <property type="entry name" value="Nuclear_transport_factor_2_euk"/>
</dbReference>
<evidence type="ECO:0000313" key="3">
    <source>
        <dbReference type="EMBL" id="KAL3728218.1"/>
    </source>
</evidence>
<dbReference type="InterPro" id="IPR002075">
    <property type="entry name" value="NTF2_dom"/>
</dbReference>
<gene>
    <name evidence="3" type="ORF">ACJRO7_032893</name>
</gene>
<dbReference type="InterPro" id="IPR032710">
    <property type="entry name" value="NTF2-like_dom_sf"/>
</dbReference>
<comment type="caution">
    <text evidence="3">The sequence shown here is derived from an EMBL/GenBank/DDBJ whole genome shotgun (WGS) entry which is preliminary data.</text>
</comment>
<dbReference type="Pfam" id="PF02136">
    <property type="entry name" value="NTF2"/>
    <property type="match status" value="1"/>
</dbReference>
<keyword evidence="4" id="KW-1185">Reference proteome</keyword>
<evidence type="ECO:0000313" key="4">
    <source>
        <dbReference type="Proteomes" id="UP001634007"/>
    </source>
</evidence>
<dbReference type="PANTHER" id="PTHR12612">
    <property type="entry name" value="NUCLEAR TRANSPORT FACTOR 2"/>
    <property type="match status" value="1"/>
</dbReference>
<dbReference type="Gene3D" id="3.10.450.50">
    <property type="match status" value="1"/>
</dbReference>
<dbReference type="SUPFAM" id="SSF54427">
    <property type="entry name" value="NTF2-like"/>
    <property type="match status" value="1"/>
</dbReference>
<feature type="domain" description="NTF2" evidence="2">
    <location>
        <begin position="41"/>
        <end position="162"/>
    </location>
</feature>
<dbReference type="EMBL" id="JBJKBG010000008">
    <property type="protein sequence ID" value="KAL3728218.1"/>
    <property type="molecule type" value="Genomic_DNA"/>
</dbReference>
<feature type="compositionally biased region" description="Gly residues" evidence="1">
    <location>
        <begin position="13"/>
        <end position="25"/>
    </location>
</feature>
<proteinExistence type="predicted"/>